<dbReference type="AlphaFoldDB" id="A0A5B7DPD0"/>
<name>A0A5B7DPD0_PORTR</name>
<evidence type="ECO:0000313" key="1">
    <source>
        <dbReference type="EMBL" id="MPC23318.1"/>
    </source>
</evidence>
<dbReference type="Proteomes" id="UP000324222">
    <property type="component" value="Unassembled WGS sequence"/>
</dbReference>
<gene>
    <name evidence="1" type="ORF">E2C01_016362</name>
</gene>
<keyword evidence="2" id="KW-1185">Reference proteome</keyword>
<accession>A0A5B7DPD0</accession>
<protein>
    <submittedName>
        <fullName evidence="1">Uncharacterized protein</fullName>
    </submittedName>
</protein>
<reference evidence="1 2" key="1">
    <citation type="submission" date="2019-05" db="EMBL/GenBank/DDBJ databases">
        <title>Another draft genome of Portunus trituberculatus and its Hox gene families provides insights of decapod evolution.</title>
        <authorList>
            <person name="Jeong J.-H."/>
            <person name="Song I."/>
            <person name="Kim S."/>
            <person name="Choi T."/>
            <person name="Kim D."/>
            <person name="Ryu S."/>
            <person name="Kim W."/>
        </authorList>
    </citation>
    <scope>NUCLEOTIDE SEQUENCE [LARGE SCALE GENOMIC DNA]</scope>
    <source>
        <tissue evidence="1">Muscle</tissue>
    </source>
</reference>
<comment type="caution">
    <text evidence="1">The sequence shown here is derived from an EMBL/GenBank/DDBJ whole genome shotgun (WGS) entry which is preliminary data.</text>
</comment>
<proteinExistence type="predicted"/>
<organism evidence="1 2">
    <name type="scientific">Portunus trituberculatus</name>
    <name type="common">Swimming crab</name>
    <name type="synonym">Neptunus trituberculatus</name>
    <dbReference type="NCBI Taxonomy" id="210409"/>
    <lineage>
        <taxon>Eukaryota</taxon>
        <taxon>Metazoa</taxon>
        <taxon>Ecdysozoa</taxon>
        <taxon>Arthropoda</taxon>
        <taxon>Crustacea</taxon>
        <taxon>Multicrustacea</taxon>
        <taxon>Malacostraca</taxon>
        <taxon>Eumalacostraca</taxon>
        <taxon>Eucarida</taxon>
        <taxon>Decapoda</taxon>
        <taxon>Pleocyemata</taxon>
        <taxon>Brachyura</taxon>
        <taxon>Eubrachyura</taxon>
        <taxon>Portunoidea</taxon>
        <taxon>Portunidae</taxon>
        <taxon>Portuninae</taxon>
        <taxon>Portunus</taxon>
    </lineage>
</organism>
<evidence type="ECO:0000313" key="2">
    <source>
        <dbReference type="Proteomes" id="UP000324222"/>
    </source>
</evidence>
<dbReference type="EMBL" id="VSRR010001190">
    <property type="protein sequence ID" value="MPC23318.1"/>
    <property type="molecule type" value="Genomic_DNA"/>
</dbReference>
<sequence>MEHTCAKYRWERSKTRPLTTSHRELLNQLCAPLEQQPLTSPHHHCPHSTTLFSLASGGSLSKLTGTARIDF</sequence>